<feature type="transmembrane region" description="Helical" evidence="8">
    <location>
        <begin position="137"/>
        <end position="161"/>
    </location>
</feature>
<evidence type="ECO:0000256" key="5">
    <source>
        <dbReference type="ARBA" id="ARBA00023136"/>
    </source>
</evidence>
<proteinExistence type="inferred from homology"/>
<dbReference type="GO" id="GO:0019646">
    <property type="term" value="P:aerobic electron transport chain"/>
    <property type="evidence" value="ECO:0007669"/>
    <property type="project" value="InterPro"/>
</dbReference>
<evidence type="ECO:0000256" key="6">
    <source>
        <dbReference type="RuleBase" id="RU003376"/>
    </source>
</evidence>
<feature type="transmembrane region" description="Helical" evidence="8">
    <location>
        <begin position="182"/>
        <end position="202"/>
    </location>
</feature>
<dbReference type="PANTHER" id="PTHR11403">
    <property type="entry name" value="CYTOCHROME C OXIDASE SUBUNIT III"/>
    <property type="match status" value="1"/>
</dbReference>
<dbReference type="SUPFAM" id="SSF81452">
    <property type="entry name" value="Cytochrome c oxidase subunit III-like"/>
    <property type="match status" value="1"/>
</dbReference>
<feature type="region of interest" description="Disordered" evidence="7">
    <location>
        <begin position="1"/>
        <end position="20"/>
    </location>
</feature>
<sequence length="203" mass="22929">MDMSVDQTVESTTDNSPLPTRRVPGDMAMWCFILAELTAFALMFILFSWLRSTDRELFLAGQQLLHPEAGLINTLALLSASGFVAQGVIANRASKQLQASRWMLAGLAVAMIYVVVKCWEYYQLGSAGYGLNGNRFFTAYFLLTGFHFLHVLLGMSIIGYVTRRLRQQVYGPDNRVGLESVACYWHMVDLLWIVLFPLVYVIR</sequence>
<evidence type="ECO:0000259" key="9">
    <source>
        <dbReference type="PROSITE" id="PS50253"/>
    </source>
</evidence>
<feature type="transmembrane region" description="Helical" evidence="8">
    <location>
        <begin position="70"/>
        <end position="90"/>
    </location>
</feature>
<comment type="similarity">
    <text evidence="2 6">Belongs to the cytochrome c oxidase subunit 3 family.</text>
</comment>
<dbReference type="RefSeq" id="WP_114696240.1">
    <property type="nucleotide sequence ID" value="NZ_QQOH01000003.1"/>
</dbReference>
<reference evidence="10 11" key="1">
    <citation type="submission" date="2018-07" db="EMBL/GenBank/DDBJ databases">
        <title>Motiliproteus coralliicola sp. nov., a bacterium isolated from Coral.</title>
        <authorList>
            <person name="Wang G."/>
        </authorList>
    </citation>
    <scope>NUCLEOTIDE SEQUENCE [LARGE SCALE GENOMIC DNA]</scope>
    <source>
        <strain evidence="10 11">C34</strain>
    </source>
</reference>
<comment type="subcellular location">
    <subcellularLocation>
        <location evidence="6">Cell membrane</location>
        <topology evidence="6">Multi-pass membrane protein</topology>
    </subcellularLocation>
    <subcellularLocation>
        <location evidence="1">Membrane</location>
        <topology evidence="1">Multi-pass membrane protein</topology>
    </subcellularLocation>
</comment>
<dbReference type="InterPro" id="IPR013833">
    <property type="entry name" value="Cyt_c_oxidase_su3_a-hlx"/>
</dbReference>
<evidence type="ECO:0000256" key="4">
    <source>
        <dbReference type="ARBA" id="ARBA00022989"/>
    </source>
</evidence>
<keyword evidence="11" id="KW-1185">Reference proteome</keyword>
<evidence type="ECO:0000256" key="2">
    <source>
        <dbReference type="ARBA" id="ARBA00010581"/>
    </source>
</evidence>
<protein>
    <submittedName>
        <fullName evidence="10">Cytochrome c oxidase subunit 3 family protein</fullName>
    </submittedName>
</protein>
<name>A0A369WH04_9GAMM</name>
<dbReference type="InterPro" id="IPR035973">
    <property type="entry name" value="Cyt_c_oxidase_su3-like_sf"/>
</dbReference>
<dbReference type="PANTHER" id="PTHR11403:SF6">
    <property type="entry name" value="NITRIC OXIDE REDUCTASE SUBUNIT E"/>
    <property type="match status" value="1"/>
</dbReference>
<feature type="transmembrane region" description="Helical" evidence="8">
    <location>
        <begin position="27"/>
        <end position="50"/>
    </location>
</feature>
<keyword evidence="5 8" id="KW-0472">Membrane</keyword>
<evidence type="ECO:0000313" key="11">
    <source>
        <dbReference type="Proteomes" id="UP000253769"/>
    </source>
</evidence>
<dbReference type="Pfam" id="PF00510">
    <property type="entry name" value="COX3"/>
    <property type="match status" value="1"/>
</dbReference>
<dbReference type="EMBL" id="QQOH01000003">
    <property type="protein sequence ID" value="RDE19896.1"/>
    <property type="molecule type" value="Genomic_DNA"/>
</dbReference>
<dbReference type="Gene3D" id="1.20.120.80">
    <property type="entry name" value="Cytochrome c oxidase, subunit III, four-helix bundle"/>
    <property type="match status" value="1"/>
</dbReference>
<dbReference type="GO" id="GO:0004129">
    <property type="term" value="F:cytochrome-c oxidase activity"/>
    <property type="evidence" value="ECO:0007669"/>
    <property type="project" value="InterPro"/>
</dbReference>
<dbReference type="CDD" id="cd02862">
    <property type="entry name" value="NorE_like"/>
    <property type="match status" value="1"/>
</dbReference>
<keyword evidence="3 6" id="KW-0812">Transmembrane</keyword>
<keyword evidence="4 8" id="KW-1133">Transmembrane helix</keyword>
<comment type="caution">
    <text evidence="10">The sequence shown here is derived from an EMBL/GenBank/DDBJ whole genome shotgun (WGS) entry which is preliminary data.</text>
</comment>
<feature type="transmembrane region" description="Helical" evidence="8">
    <location>
        <begin position="102"/>
        <end position="122"/>
    </location>
</feature>
<evidence type="ECO:0000256" key="7">
    <source>
        <dbReference type="SAM" id="MobiDB-lite"/>
    </source>
</evidence>
<evidence type="ECO:0000256" key="1">
    <source>
        <dbReference type="ARBA" id="ARBA00004141"/>
    </source>
</evidence>
<dbReference type="AlphaFoldDB" id="A0A369WH04"/>
<dbReference type="OrthoDB" id="9810850at2"/>
<evidence type="ECO:0000256" key="3">
    <source>
        <dbReference type="ARBA" id="ARBA00022692"/>
    </source>
</evidence>
<gene>
    <name evidence="10" type="ORF">DV711_13590</name>
</gene>
<evidence type="ECO:0000256" key="8">
    <source>
        <dbReference type="SAM" id="Phobius"/>
    </source>
</evidence>
<evidence type="ECO:0000313" key="10">
    <source>
        <dbReference type="EMBL" id="RDE19896.1"/>
    </source>
</evidence>
<dbReference type="InterPro" id="IPR024791">
    <property type="entry name" value="Cyt_c/ubiquinol_Oxase_su3"/>
</dbReference>
<accession>A0A369WH04</accession>
<dbReference type="PROSITE" id="PS50253">
    <property type="entry name" value="COX3"/>
    <property type="match status" value="1"/>
</dbReference>
<organism evidence="10 11">
    <name type="scientific">Motiliproteus coralliicola</name>
    <dbReference type="NCBI Taxonomy" id="2283196"/>
    <lineage>
        <taxon>Bacteria</taxon>
        <taxon>Pseudomonadati</taxon>
        <taxon>Pseudomonadota</taxon>
        <taxon>Gammaproteobacteria</taxon>
        <taxon>Oceanospirillales</taxon>
        <taxon>Oceanospirillaceae</taxon>
        <taxon>Motiliproteus</taxon>
    </lineage>
</organism>
<dbReference type="Proteomes" id="UP000253769">
    <property type="component" value="Unassembled WGS sequence"/>
</dbReference>
<feature type="compositionally biased region" description="Polar residues" evidence="7">
    <location>
        <begin position="1"/>
        <end position="18"/>
    </location>
</feature>
<feature type="domain" description="Heme-copper oxidase subunit III family profile" evidence="9">
    <location>
        <begin position="1"/>
        <end position="203"/>
    </location>
</feature>
<dbReference type="InterPro" id="IPR000298">
    <property type="entry name" value="Cyt_c_oxidase-like_su3"/>
</dbReference>
<dbReference type="GO" id="GO:0005886">
    <property type="term" value="C:plasma membrane"/>
    <property type="evidence" value="ECO:0007669"/>
    <property type="project" value="UniProtKB-SubCell"/>
</dbReference>